<protein>
    <recommendedName>
        <fullName evidence="3">Ester cyclase</fullName>
    </recommendedName>
</protein>
<evidence type="ECO:0000313" key="1">
    <source>
        <dbReference type="EMBL" id="GAA1586663.1"/>
    </source>
</evidence>
<keyword evidence="2" id="KW-1185">Reference proteome</keyword>
<gene>
    <name evidence="1" type="ORF">GCM10009742_35790</name>
</gene>
<proteinExistence type="predicted"/>
<reference evidence="1 2" key="1">
    <citation type="journal article" date="2019" name="Int. J. Syst. Evol. Microbiol.">
        <title>The Global Catalogue of Microorganisms (GCM) 10K type strain sequencing project: providing services to taxonomists for standard genome sequencing and annotation.</title>
        <authorList>
            <consortium name="The Broad Institute Genomics Platform"/>
            <consortium name="The Broad Institute Genome Sequencing Center for Infectious Disease"/>
            <person name="Wu L."/>
            <person name="Ma J."/>
        </authorList>
    </citation>
    <scope>NUCLEOTIDE SEQUENCE [LARGE SCALE GENOMIC DNA]</scope>
    <source>
        <strain evidence="1 2">JCM 14304</strain>
    </source>
</reference>
<evidence type="ECO:0000313" key="2">
    <source>
        <dbReference type="Proteomes" id="UP001500190"/>
    </source>
</evidence>
<name>A0ABN2DWI8_9ACTN</name>
<dbReference type="Pfam" id="PF07366">
    <property type="entry name" value="SnoaL"/>
    <property type="match status" value="1"/>
</dbReference>
<dbReference type="InterPro" id="IPR032710">
    <property type="entry name" value="NTF2-like_dom_sf"/>
</dbReference>
<accession>A0ABN2DWI8</accession>
<evidence type="ECO:0008006" key="3">
    <source>
        <dbReference type="Google" id="ProtNLM"/>
    </source>
</evidence>
<dbReference type="SUPFAM" id="SSF54427">
    <property type="entry name" value="NTF2-like"/>
    <property type="match status" value="1"/>
</dbReference>
<dbReference type="InterPro" id="IPR009959">
    <property type="entry name" value="Cyclase_SnoaL-like"/>
</dbReference>
<organism evidence="1 2">
    <name type="scientific">Kribbella karoonensis</name>
    <dbReference type="NCBI Taxonomy" id="324851"/>
    <lineage>
        <taxon>Bacteria</taxon>
        <taxon>Bacillati</taxon>
        <taxon>Actinomycetota</taxon>
        <taxon>Actinomycetes</taxon>
        <taxon>Propionibacteriales</taxon>
        <taxon>Kribbellaceae</taxon>
        <taxon>Kribbella</taxon>
    </lineage>
</organism>
<dbReference type="EMBL" id="BAAAND010000006">
    <property type="protein sequence ID" value="GAA1586663.1"/>
    <property type="molecule type" value="Genomic_DNA"/>
</dbReference>
<dbReference type="Gene3D" id="3.10.450.50">
    <property type="match status" value="1"/>
</dbReference>
<dbReference type="Proteomes" id="UP001500190">
    <property type="component" value="Unassembled WGS sequence"/>
</dbReference>
<comment type="caution">
    <text evidence="1">The sequence shown here is derived from an EMBL/GenBank/DDBJ whole genome shotgun (WGS) entry which is preliminary data.</text>
</comment>
<sequence>MCGSRDGPENGVMATRDDVVSRYLAYLDACNRRAWEELRGYLAETIVVNGLSRTQDQYLADVRATTATFPGYRWRLVRAVVEGEWLAVHLHDVGTRSRTFLGVPGDGTRVETQEFDMYRIMAGRIHEVEGTADNARLCL</sequence>